<reference evidence="1" key="1">
    <citation type="journal article" date="2014" name="Front. Microbiol.">
        <title>High frequency of phylogenetically diverse reductive dehalogenase-homologous genes in deep subseafloor sedimentary metagenomes.</title>
        <authorList>
            <person name="Kawai M."/>
            <person name="Futagami T."/>
            <person name="Toyoda A."/>
            <person name="Takaki Y."/>
            <person name="Nishi S."/>
            <person name="Hori S."/>
            <person name="Arai W."/>
            <person name="Tsubouchi T."/>
            <person name="Morono Y."/>
            <person name="Uchiyama I."/>
            <person name="Ito T."/>
            <person name="Fujiyama A."/>
            <person name="Inagaki F."/>
            <person name="Takami H."/>
        </authorList>
    </citation>
    <scope>NUCLEOTIDE SEQUENCE</scope>
    <source>
        <strain evidence="1">Expedition CK06-06</strain>
    </source>
</reference>
<organism evidence="1">
    <name type="scientific">marine sediment metagenome</name>
    <dbReference type="NCBI Taxonomy" id="412755"/>
    <lineage>
        <taxon>unclassified sequences</taxon>
        <taxon>metagenomes</taxon>
        <taxon>ecological metagenomes</taxon>
    </lineage>
</organism>
<accession>X0SSZ3</accession>
<protein>
    <submittedName>
        <fullName evidence="1">Uncharacterized protein</fullName>
    </submittedName>
</protein>
<feature type="non-terminal residue" evidence="1">
    <location>
        <position position="1"/>
    </location>
</feature>
<name>X0SSZ3_9ZZZZ</name>
<evidence type="ECO:0000313" key="1">
    <source>
        <dbReference type="EMBL" id="GAF79022.1"/>
    </source>
</evidence>
<proteinExistence type="predicted"/>
<comment type="caution">
    <text evidence="1">The sequence shown here is derived from an EMBL/GenBank/DDBJ whole genome shotgun (WGS) entry which is preliminary data.</text>
</comment>
<sequence length="169" mass="18226">KAGMSGIKTFFFQKFNTADFTITAGVVDDIGTAELYRFETVTGLGSIVETLVTTEETGIAYLEQLLSMTLQHLVVEDLPEMDALKLGRWIVYALDYANNTRVYGINNGCGSSGGDSVSGEAPGDAKTLTMTFLGREENYAPFTAPPLAPSSPYNPFEDMIGATITPPYI</sequence>
<dbReference type="AlphaFoldDB" id="X0SSZ3"/>
<gene>
    <name evidence="1" type="ORF">S01H1_08776</name>
</gene>
<dbReference type="EMBL" id="BARS01004489">
    <property type="protein sequence ID" value="GAF79022.1"/>
    <property type="molecule type" value="Genomic_DNA"/>
</dbReference>